<proteinExistence type="predicted"/>
<evidence type="ECO:0000313" key="1">
    <source>
        <dbReference type="EMBL" id="BBZ40501.1"/>
    </source>
</evidence>
<dbReference type="EMBL" id="AP022613">
    <property type="protein sequence ID" value="BBZ40501.1"/>
    <property type="molecule type" value="Genomic_DNA"/>
</dbReference>
<organism evidence="1 2">
    <name type="scientific">Mycobacterium conspicuum</name>
    <dbReference type="NCBI Taxonomy" id="44010"/>
    <lineage>
        <taxon>Bacteria</taxon>
        <taxon>Bacillati</taxon>
        <taxon>Actinomycetota</taxon>
        <taxon>Actinomycetes</taxon>
        <taxon>Mycobacteriales</taxon>
        <taxon>Mycobacteriaceae</taxon>
        <taxon>Mycobacterium</taxon>
    </lineage>
</organism>
<dbReference type="PANTHER" id="PTHR44086:SF13">
    <property type="entry name" value="THIOSULFATE SULFURTRANSFERASE PSPE"/>
    <property type="match status" value="1"/>
</dbReference>
<dbReference type="SUPFAM" id="SSF52821">
    <property type="entry name" value="Rhodanese/Cell cycle control phosphatase"/>
    <property type="match status" value="1"/>
</dbReference>
<dbReference type="STRING" id="44010.AWC00_00910"/>
<dbReference type="RefSeq" id="WP_085235421.1">
    <property type="nucleotide sequence ID" value="NZ_AP022613.1"/>
</dbReference>
<evidence type="ECO:0000313" key="2">
    <source>
        <dbReference type="Proteomes" id="UP000467385"/>
    </source>
</evidence>
<gene>
    <name evidence="1" type="ORF">MCNS_35640</name>
</gene>
<dbReference type="Proteomes" id="UP000467385">
    <property type="component" value="Chromosome"/>
</dbReference>
<name>A0A1X1SYB6_9MYCO</name>
<dbReference type="InterPro" id="IPR001763">
    <property type="entry name" value="Rhodanese-like_dom"/>
</dbReference>
<dbReference type="PROSITE" id="PS50206">
    <property type="entry name" value="RHODANESE_3"/>
    <property type="match status" value="1"/>
</dbReference>
<dbReference type="GO" id="GO:0004792">
    <property type="term" value="F:thiosulfate-cyanide sulfurtransferase activity"/>
    <property type="evidence" value="ECO:0007669"/>
    <property type="project" value="TreeGrafter"/>
</dbReference>
<protein>
    <submittedName>
        <fullName evidence="1">Rhodanese-like domain-containing protein</fullName>
    </submittedName>
</protein>
<keyword evidence="2" id="KW-1185">Reference proteome</keyword>
<dbReference type="AlphaFoldDB" id="A0A1X1SYB6"/>
<dbReference type="Gene3D" id="3.40.250.10">
    <property type="entry name" value="Rhodanese-like domain"/>
    <property type="match status" value="1"/>
</dbReference>
<dbReference type="InterPro" id="IPR036873">
    <property type="entry name" value="Rhodanese-like_dom_sf"/>
</dbReference>
<dbReference type="Pfam" id="PF00581">
    <property type="entry name" value="Rhodanese"/>
    <property type="match status" value="1"/>
</dbReference>
<dbReference type="PANTHER" id="PTHR44086">
    <property type="entry name" value="THIOSULFATE SULFURTRANSFERASE RDL2, MITOCHONDRIAL-RELATED"/>
    <property type="match status" value="1"/>
</dbReference>
<reference evidence="1 2" key="1">
    <citation type="journal article" date="2019" name="Emerg. Microbes Infect.">
        <title>Comprehensive subspecies identification of 175 nontuberculous mycobacteria species based on 7547 genomic profiles.</title>
        <authorList>
            <person name="Matsumoto Y."/>
            <person name="Kinjo T."/>
            <person name="Motooka D."/>
            <person name="Nabeya D."/>
            <person name="Jung N."/>
            <person name="Uechi K."/>
            <person name="Horii T."/>
            <person name="Iida T."/>
            <person name="Fujita J."/>
            <person name="Nakamura S."/>
        </authorList>
    </citation>
    <scope>NUCLEOTIDE SEQUENCE [LARGE SCALE GENOMIC DNA]</scope>
    <source>
        <strain evidence="1 2">JCM 14738</strain>
    </source>
</reference>
<dbReference type="SMART" id="SM00450">
    <property type="entry name" value="RHOD"/>
    <property type="match status" value="1"/>
</dbReference>
<dbReference type="OrthoDB" id="9800872at2"/>
<sequence length="128" mass="13196">MAKDVTQLVQAANAVVPRITAAQARELIARGDVLIVDVREASEVQQTGKVSGAVHVPRGLLEFVADPQSPSHNPRFETATPVIVYCAGGGRAALAGQALKELGYGEVYNLGGFADWADSGGAIDAAPA</sequence>
<accession>A0A1X1SYB6</accession>